<dbReference type="InterPro" id="IPR058163">
    <property type="entry name" value="LysR-type_TF_proteobact-type"/>
</dbReference>
<dbReference type="Pfam" id="PF03466">
    <property type="entry name" value="LysR_substrate"/>
    <property type="match status" value="1"/>
</dbReference>
<dbReference type="Pfam" id="PF00126">
    <property type="entry name" value="HTH_1"/>
    <property type="match status" value="1"/>
</dbReference>
<proteinExistence type="inferred from homology"/>
<dbReference type="RefSeq" id="WP_064269369.1">
    <property type="nucleotide sequence ID" value="NZ_LXJZ01000182.1"/>
</dbReference>
<dbReference type="InterPro" id="IPR036390">
    <property type="entry name" value="WH_DNA-bd_sf"/>
</dbReference>
<evidence type="ECO:0000259" key="5">
    <source>
        <dbReference type="PROSITE" id="PS50931"/>
    </source>
</evidence>
<dbReference type="Gene3D" id="3.40.190.290">
    <property type="match status" value="1"/>
</dbReference>
<dbReference type="GO" id="GO:0043565">
    <property type="term" value="F:sequence-specific DNA binding"/>
    <property type="evidence" value="ECO:0007669"/>
    <property type="project" value="TreeGrafter"/>
</dbReference>
<gene>
    <name evidence="7" type="ORF">A6V36_32645</name>
    <name evidence="6" type="ORF">A6V37_30625</name>
</gene>
<dbReference type="CDD" id="cd08422">
    <property type="entry name" value="PBP2_CrgA_like"/>
    <property type="match status" value="1"/>
</dbReference>
<dbReference type="InterPro" id="IPR036388">
    <property type="entry name" value="WH-like_DNA-bd_sf"/>
</dbReference>
<dbReference type="PANTHER" id="PTHR30537:SF68">
    <property type="entry name" value="TRANSCRIPTIONAL REGULATOR-RELATED"/>
    <property type="match status" value="1"/>
</dbReference>
<organism evidence="6 9">
    <name type="scientific">Paraburkholderia ginsengiterrae</name>
    <dbReference type="NCBI Taxonomy" id="1462993"/>
    <lineage>
        <taxon>Bacteria</taxon>
        <taxon>Pseudomonadati</taxon>
        <taxon>Pseudomonadota</taxon>
        <taxon>Betaproteobacteria</taxon>
        <taxon>Burkholderiales</taxon>
        <taxon>Burkholderiaceae</taxon>
        <taxon>Paraburkholderia</taxon>
    </lineage>
</organism>
<comment type="similarity">
    <text evidence="1">Belongs to the LysR transcriptional regulatory family.</text>
</comment>
<dbReference type="GO" id="GO:0006351">
    <property type="term" value="P:DNA-templated transcription"/>
    <property type="evidence" value="ECO:0007669"/>
    <property type="project" value="TreeGrafter"/>
</dbReference>
<evidence type="ECO:0000256" key="1">
    <source>
        <dbReference type="ARBA" id="ARBA00009437"/>
    </source>
</evidence>
<dbReference type="SUPFAM" id="SSF46785">
    <property type="entry name" value="Winged helix' DNA-binding domain"/>
    <property type="match status" value="1"/>
</dbReference>
<accession>A0A1A9N3T8</accession>
<dbReference type="PROSITE" id="PS50931">
    <property type="entry name" value="HTH_LYSR"/>
    <property type="match status" value="1"/>
</dbReference>
<evidence type="ECO:0000256" key="4">
    <source>
        <dbReference type="ARBA" id="ARBA00023163"/>
    </source>
</evidence>
<sequence>MDLTSLADFNAVALHGGFGPASRALDRPKATLSRRVAELEETLGVRLIERGSRRLRLTEEGVVLHERTRGLMAEIQEAGEAVASRAPVPRGRLRISAPVVFAHVVLGRIATRFALAYPQVELELVAEDRVVDPVEDGYDLVIRVDPSRDEQLAGRRIFADERLVVAAPTLSIPSARSGSADALPVPAVVMTRASPSARWTMHTNAGVRTLAPMPVLRLSSLLMVRDAVLDGVGAALLPRLLVGPDVAAGRLVCWGVEDGPPVEVWALYNSRRLLSAKVRAFMNLLQDLPGREREAG</sequence>
<dbReference type="Proteomes" id="UP000077961">
    <property type="component" value="Unassembled WGS sequence"/>
</dbReference>
<comment type="caution">
    <text evidence="6">The sequence shown here is derived from an EMBL/GenBank/DDBJ whole genome shotgun (WGS) entry which is preliminary data.</text>
</comment>
<dbReference type="OrthoDB" id="9810065at2"/>
<evidence type="ECO:0000313" key="8">
    <source>
        <dbReference type="Proteomes" id="UP000077961"/>
    </source>
</evidence>
<keyword evidence="2" id="KW-0805">Transcription regulation</keyword>
<keyword evidence="4" id="KW-0804">Transcription</keyword>
<dbReference type="STRING" id="1462993.A6V36_32645"/>
<dbReference type="EMBL" id="LXKA01000331">
    <property type="protein sequence ID" value="OAJ56937.1"/>
    <property type="molecule type" value="Genomic_DNA"/>
</dbReference>
<evidence type="ECO:0000313" key="7">
    <source>
        <dbReference type="EMBL" id="OAJ56994.1"/>
    </source>
</evidence>
<dbReference type="Gene3D" id="1.10.10.10">
    <property type="entry name" value="Winged helix-like DNA-binding domain superfamily/Winged helix DNA-binding domain"/>
    <property type="match status" value="1"/>
</dbReference>
<protein>
    <submittedName>
        <fullName evidence="6">LysR family transcriptional regulator</fullName>
    </submittedName>
</protein>
<dbReference type="GO" id="GO:0003700">
    <property type="term" value="F:DNA-binding transcription factor activity"/>
    <property type="evidence" value="ECO:0007669"/>
    <property type="project" value="InterPro"/>
</dbReference>
<dbReference type="InterPro" id="IPR000847">
    <property type="entry name" value="LysR_HTH_N"/>
</dbReference>
<keyword evidence="8" id="KW-1185">Reference proteome</keyword>
<evidence type="ECO:0000256" key="3">
    <source>
        <dbReference type="ARBA" id="ARBA00023125"/>
    </source>
</evidence>
<keyword evidence="3" id="KW-0238">DNA-binding</keyword>
<dbReference type="PANTHER" id="PTHR30537">
    <property type="entry name" value="HTH-TYPE TRANSCRIPTIONAL REGULATOR"/>
    <property type="match status" value="1"/>
</dbReference>
<evidence type="ECO:0000313" key="9">
    <source>
        <dbReference type="Proteomes" id="UP000078116"/>
    </source>
</evidence>
<feature type="domain" description="HTH lysR-type" evidence="5">
    <location>
        <begin position="1"/>
        <end position="58"/>
    </location>
</feature>
<dbReference type="EMBL" id="LXJZ01000182">
    <property type="protein sequence ID" value="OAJ56994.1"/>
    <property type="molecule type" value="Genomic_DNA"/>
</dbReference>
<evidence type="ECO:0000313" key="6">
    <source>
        <dbReference type="EMBL" id="OAJ56937.1"/>
    </source>
</evidence>
<dbReference type="SUPFAM" id="SSF53850">
    <property type="entry name" value="Periplasmic binding protein-like II"/>
    <property type="match status" value="1"/>
</dbReference>
<evidence type="ECO:0000256" key="2">
    <source>
        <dbReference type="ARBA" id="ARBA00023015"/>
    </source>
</evidence>
<dbReference type="InterPro" id="IPR005119">
    <property type="entry name" value="LysR_subst-bd"/>
</dbReference>
<dbReference type="FunFam" id="1.10.10.10:FF:000001">
    <property type="entry name" value="LysR family transcriptional regulator"/>
    <property type="match status" value="1"/>
</dbReference>
<dbReference type="AlphaFoldDB" id="A0A1A9N3T8"/>
<reference evidence="8 9" key="1">
    <citation type="submission" date="2016-04" db="EMBL/GenBank/DDBJ databases">
        <title>Reclassification of Paraburkholderia panaciterrae (Farh et al. 2015) Dobritsa &amp; Samadpour 2016 as a later homotypic synonym of Paraburkholderia ginsengiterrae (Farh et al. 2015) Dobritsa &amp; Samadpour 2016.</title>
        <authorList>
            <person name="Dobritsa A.P."/>
            <person name="Kutumbaka K."/>
            <person name="Samadpour M."/>
        </authorList>
    </citation>
    <scope>NUCLEOTIDE SEQUENCE [LARGE SCALE GENOMIC DNA]</scope>
    <source>
        <strain evidence="6 9">DCY85</strain>
        <strain evidence="7 8">DCY85-1</strain>
    </source>
</reference>
<name>A0A1A9N3T8_9BURK</name>
<dbReference type="Proteomes" id="UP000078116">
    <property type="component" value="Unassembled WGS sequence"/>
</dbReference>